<dbReference type="EMBL" id="LUEZ02000100">
    <property type="protein sequence ID" value="RDB14509.1"/>
    <property type="molecule type" value="Genomic_DNA"/>
</dbReference>
<evidence type="ECO:0000313" key="2">
    <source>
        <dbReference type="EMBL" id="RDB14509.1"/>
    </source>
</evidence>
<gene>
    <name evidence="2" type="ORF">Hypma_016625</name>
</gene>
<feature type="region of interest" description="Disordered" evidence="1">
    <location>
        <begin position="1"/>
        <end position="64"/>
    </location>
</feature>
<comment type="caution">
    <text evidence="2">The sequence shown here is derived from an EMBL/GenBank/DDBJ whole genome shotgun (WGS) entry which is preliminary data.</text>
</comment>
<protein>
    <submittedName>
        <fullName evidence="2">Uncharacterized protein</fullName>
    </submittedName>
</protein>
<feature type="compositionally biased region" description="Basic and acidic residues" evidence="1">
    <location>
        <begin position="20"/>
        <end position="44"/>
    </location>
</feature>
<accession>A0A369IXJ9</accession>
<evidence type="ECO:0000256" key="1">
    <source>
        <dbReference type="SAM" id="MobiDB-lite"/>
    </source>
</evidence>
<evidence type="ECO:0000313" key="3">
    <source>
        <dbReference type="Proteomes" id="UP000076154"/>
    </source>
</evidence>
<feature type="compositionally biased region" description="Basic and acidic residues" evidence="1">
    <location>
        <begin position="161"/>
        <end position="170"/>
    </location>
</feature>
<dbReference type="Proteomes" id="UP000076154">
    <property type="component" value="Unassembled WGS sequence"/>
</dbReference>
<feature type="compositionally biased region" description="Basic and acidic residues" evidence="1">
    <location>
        <begin position="719"/>
        <end position="728"/>
    </location>
</feature>
<feature type="compositionally biased region" description="Basic and acidic residues" evidence="1">
    <location>
        <begin position="53"/>
        <end position="64"/>
    </location>
</feature>
<proteinExistence type="predicted"/>
<sequence>MTVEDVPESKPQDLWTASQNDERRTHDGRADLHRGGKSKGRQDEALNNFTGTRESHHNDNGMHNFARREDLSVAGSNPRMLDNEQLVSGRQSNFVFQPQTRSFGGEASQAPRRQDHPLNPADPRQFHTKTYSREDHNKQLHSVAQERVGPQEIHVQSRSHYSQDHTRDNQIPEQRSNPPPPHAYTQQPNRKPTSSSKPSETYPDVATSKVVSASQAQPPTLLHVSVDQVKPCLEIPGFRAAVARWVIVDSGWQIMVRAGLVLAANLSPDTVVAGPVNDRSLRTATEWISEWLSIRANTEHPREITVQHFGPPQQLAQLEAQDWSHFSRAGAKSIFRLLHGLHDCYYRRNTHSTLTMSASEWSLWVKDLHWAFSCMLQILKLHPNESVEQALSSRRSSSYSAPFAQAPVPRADLHPSFGPQDSRAEHMAFNIRPSAPQLPAPATENFYPTDRSRDARQSTAHGAVEAFSWHQSTTMPGPPTHSLDSRAAFYPEIAHDMRFRESTVHIANEGSTLPGQGISTLAPHNFLPVERSRDIPYAADVIAQKLPRSNFNSSSISRDSTQSIGHGRHFSHPSDMTDPFAPSSLPPVESYYPVDGSRDTRLTRIPEHGSGELPMDRRSATPFNQPSSLPPQAVSFYPVDRSHDTRESAPNGIGSQHPSNITSAPLQSENLVSTQSHPNDGSCDTESRRDLVVPRDLNPNEMGTSNTRKRAREGEEENDGVKKTRLEDISDDDDV</sequence>
<feature type="region of interest" description="Disordered" evidence="1">
    <location>
        <begin position="143"/>
        <end position="215"/>
    </location>
</feature>
<dbReference type="InParanoid" id="A0A369IXJ9"/>
<organism evidence="2 3">
    <name type="scientific">Hypsizygus marmoreus</name>
    <name type="common">White beech mushroom</name>
    <name type="synonym">Agaricus marmoreus</name>
    <dbReference type="NCBI Taxonomy" id="39966"/>
    <lineage>
        <taxon>Eukaryota</taxon>
        <taxon>Fungi</taxon>
        <taxon>Dikarya</taxon>
        <taxon>Basidiomycota</taxon>
        <taxon>Agaricomycotina</taxon>
        <taxon>Agaricomycetes</taxon>
        <taxon>Agaricomycetidae</taxon>
        <taxon>Agaricales</taxon>
        <taxon>Tricholomatineae</taxon>
        <taxon>Lyophyllaceae</taxon>
        <taxon>Hypsizygus</taxon>
    </lineage>
</organism>
<feature type="compositionally biased region" description="Polar residues" evidence="1">
    <location>
        <begin position="653"/>
        <end position="684"/>
    </location>
</feature>
<feature type="region of interest" description="Disordered" evidence="1">
    <location>
        <begin position="550"/>
        <end position="735"/>
    </location>
</feature>
<reference evidence="2" key="1">
    <citation type="submission" date="2018-04" db="EMBL/GenBank/DDBJ databases">
        <title>Whole genome sequencing of Hypsizygus marmoreus.</title>
        <authorList>
            <person name="Choi I.-G."/>
            <person name="Min B."/>
            <person name="Kim J.-G."/>
            <person name="Kim S."/>
            <person name="Oh Y.-L."/>
            <person name="Kong W.-S."/>
            <person name="Park H."/>
            <person name="Jeong J."/>
            <person name="Song E.-S."/>
        </authorList>
    </citation>
    <scope>NUCLEOTIDE SEQUENCE [LARGE SCALE GENOMIC DNA]</scope>
    <source>
        <strain evidence="2">51987-8</strain>
    </source>
</reference>
<feature type="compositionally biased region" description="Low complexity" evidence="1">
    <location>
        <begin position="550"/>
        <end position="563"/>
    </location>
</feature>
<keyword evidence="3" id="KW-1185">Reference proteome</keyword>
<feature type="compositionally biased region" description="Basic and acidic residues" evidence="1">
    <location>
        <begin position="596"/>
        <end position="619"/>
    </location>
</feature>
<dbReference type="AlphaFoldDB" id="A0A369IXJ9"/>
<feature type="region of interest" description="Disordered" evidence="1">
    <location>
        <begin position="102"/>
        <end position="126"/>
    </location>
</feature>
<feature type="compositionally biased region" description="Polar residues" evidence="1">
    <location>
        <begin position="184"/>
        <end position="199"/>
    </location>
</feature>
<name>A0A369IXJ9_HYPMA</name>